<evidence type="ECO:0000256" key="1">
    <source>
        <dbReference type="ARBA" id="ARBA00001966"/>
    </source>
</evidence>
<dbReference type="EMBL" id="MGFH01000157">
    <property type="protein sequence ID" value="OGM03723.1"/>
    <property type="molecule type" value="Genomic_DNA"/>
</dbReference>
<dbReference type="GO" id="GO:0051539">
    <property type="term" value="F:4 iron, 4 sulfur cluster binding"/>
    <property type="evidence" value="ECO:0007669"/>
    <property type="project" value="UniProtKB-KW"/>
</dbReference>
<dbReference type="Pfam" id="PF04055">
    <property type="entry name" value="Radical_SAM"/>
    <property type="match status" value="1"/>
</dbReference>
<keyword evidence="3" id="KW-0808">Transferase</keyword>
<evidence type="ECO:0000256" key="3">
    <source>
        <dbReference type="ARBA" id="ARBA00022679"/>
    </source>
</evidence>
<dbReference type="PROSITE" id="PS51332">
    <property type="entry name" value="B12_BINDING"/>
    <property type="match status" value="1"/>
</dbReference>
<dbReference type="InterPro" id="IPR058240">
    <property type="entry name" value="rSAM_sf"/>
</dbReference>
<evidence type="ECO:0000256" key="7">
    <source>
        <dbReference type="ARBA" id="ARBA00023014"/>
    </source>
</evidence>
<evidence type="ECO:0000256" key="6">
    <source>
        <dbReference type="ARBA" id="ARBA00023004"/>
    </source>
</evidence>
<keyword evidence="6" id="KW-0408">Iron</keyword>
<dbReference type="STRING" id="1817813.A2008_08705"/>
<proteinExistence type="predicted"/>
<keyword evidence="7" id="KW-0411">Iron-sulfur</keyword>
<dbReference type="CDD" id="cd01335">
    <property type="entry name" value="Radical_SAM"/>
    <property type="match status" value="1"/>
</dbReference>
<dbReference type="Gene3D" id="3.20.20.70">
    <property type="entry name" value="Aldolase class I"/>
    <property type="match status" value="1"/>
</dbReference>
<feature type="domain" description="Radical SAM core" evidence="9">
    <location>
        <begin position="198"/>
        <end position="425"/>
    </location>
</feature>
<dbReference type="PANTHER" id="PTHR43409:SF7">
    <property type="entry name" value="BLL1977 PROTEIN"/>
    <property type="match status" value="1"/>
</dbReference>
<keyword evidence="2" id="KW-0489">Methyltransferase</keyword>
<dbReference type="SUPFAM" id="SSF102114">
    <property type="entry name" value="Radical SAM enzymes"/>
    <property type="match status" value="1"/>
</dbReference>
<dbReference type="PANTHER" id="PTHR43409">
    <property type="entry name" value="ANAEROBIC MAGNESIUM-PROTOPORPHYRIN IX MONOMETHYL ESTER CYCLASE-RELATED"/>
    <property type="match status" value="1"/>
</dbReference>
<comment type="caution">
    <text evidence="10">The sequence shown here is derived from an EMBL/GenBank/DDBJ whole genome shotgun (WGS) entry which is preliminary data.</text>
</comment>
<gene>
    <name evidence="10" type="ORF">A2008_08705</name>
</gene>
<dbReference type="SFLD" id="SFLDG01123">
    <property type="entry name" value="methyltransferase_(Class_B)"/>
    <property type="match status" value="1"/>
</dbReference>
<evidence type="ECO:0000259" key="8">
    <source>
        <dbReference type="PROSITE" id="PS51332"/>
    </source>
</evidence>
<name>A0A1F7WLL2_9BACT</name>
<dbReference type="InterPro" id="IPR006158">
    <property type="entry name" value="Cobalamin-bd"/>
</dbReference>
<dbReference type="InterPro" id="IPR006638">
    <property type="entry name" value="Elp3/MiaA/NifB-like_rSAM"/>
</dbReference>
<evidence type="ECO:0000256" key="2">
    <source>
        <dbReference type="ARBA" id="ARBA00022603"/>
    </source>
</evidence>
<keyword evidence="5" id="KW-0479">Metal-binding</keyword>
<evidence type="ECO:0000313" key="11">
    <source>
        <dbReference type="Proteomes" id="UP000178735"/>
    </source>
</evidence>
<evidence type="ECO:0000313" key="10">
    <source>
        <dbReference type="EMBL" id="OGM03723.1"/>
    </source>
</evidence>
<evidence type="ECO:0000259" key="9">
    <source>
        <dbReference type="PROSITE" id="PS51918"/>
    </source>
</evidence>
<reference evidence="10 11" key="1">
    <citation type="journal article" date="2016" name="Nat. Commun.">
        <title>Thousands of microbial genomes shed light on interconnected biogeochemical processes in an aquifer system.</title>
        <authorList>
            <person name="Anantharaman K."/>
            <person name="Brown C.T."/>
            <person name="Hug L.A."/>
            <person name="Sharon I."/>
            <person name="Castelle C.J."/>
            <person name="Probst A.J."/>
            <person name="Thomas B.C."/>
            <person name="Singh A."/>
            <person name="Wilkins M.J."/>
            <person name="Karaoz U."/>
            <person name="Brodie E.L."/>
            <person name="Williams K.H."/>
            <person name="Hubbard S.S."/>
            <person name="Banfield J.F."/>
        </authorList>
    </citation>
    <scope>NUCLEOTIDE SEQUENCE [LARGE SCALE GENOMIC DNA]</scope>
</reference>
<dbReference type="InterPro" id="IPR034466">
    <property type="entry name" value="Methyltransferase_Class_B"/>
</dbReference>
<dbReference type="SFLD" id="SFLDG01082">
    <property type="entry name" value="B12-binding_domain_containing"/>
    <property type="match status" value="1"/>
</dbReference>
<keyword evidence="4" id="KW-0949">S-adenosyl-L-methionine</keyword>
<protein>
    <submittedName>
        <fullName evidence="10">Uncharacterized protein</fullName>
    </submittedName>
</protein>
<feature type="domain" description="B12-binding" evidence="8">
    <location>
        <begin position="1"/>
        <end position="136"/>
    </location>
</feature>
<dbReference type="GO" id="GO:0031419">
    <property type="term" value="F:cobalamin binding"/>
    <property type="evidence" value="ECO:0007669"/>
    <property type="project" value="InterPro"/>
</dbReference>
<organism evidence="10 11">
    <name type="scientific">Candidatus Wallbacteria bacterium GWC2_49_35</name>
    <dbReference type="NCBI Taxonomy" id="1817813"/>
    <lineage>
        <taxon>Bacteria</taxon>
        <taxon>Candidatus Walliibacteriota</taxon>
    </lineage>
</organism>
<dbReference type="Proteomes" id="UP000178735">
    <property type="component" value="Unassembled WGS sequence"/>
</dbReference>
<dbReference type="GO" id="GO:0003824">
    <property type="term" value="F:catalytic activity"/>
    <property type="evidence" value="ECO:0007669"/>
    <property type="project" value="InterPro"/>
</dbReference>
<dbReference type="SFLD" id="SFLDS00029">
    <property type="entry name" value="Radical_SAM"/>
    <property type="match status" value="1"/>
</dbReference>
<evidence type="ECO:0000256" key="4">
    <source>
        <dbReference type="ARBA" id="ARBA00022691"/>
    </source>
</evidence>
<dbReference type="GO" id="GO:0046872">
    <property type="term" value="F:metal ion binding"/>
    <property type="evidence" value="ECO:0007669"/>
    <property type="project" value="UniProtKB-KW"/>
</dbReference>
<comment type="cofactor">
    <cofactor evidence="1">
        <name>[4Fe-4S] cluster</name>
        <dbReference type="ChEBI" id="CHEBI:49883"/>
    </cofactor>
</comment>
<sequence length="503" mass="57999">MLDAPQSIWKWFDGTLPSPALAVLASYTKTLYDIQVLDLNVDKTPWKTLKERLDGFAPDLVALPCTHTCHVNEVRAALLMIRKLAPKTLVCGGGIHFKVFHKEFLESGLVDFVAMGEGELTFSELCRELSEFKEAAAAGTPVDTENKYGRLKAIDGLSFIYGGGVHTTAPRAQIKDLDKIPFPSYELFPMQHYKIPIYGGNETFGITFGRGCVNKCCFCSESYGWDYTMRRNSPEYAVKHIELLRDNYRRTTFIFADTDFLVNRKWVEGFIDIIKQRKVNIKFHIQTACTTMIRNESLVPELKKIGLFEIMLGTESPFQSVLNKLKSFPLNQKTMIDAMQLVKKYDVLLMAMMFWGTEYDNAETLREGLKFFDKYADITCPNVLTPYPGTPLYEELKAKGKIFVDDMSLYDQSHVIVPAGEMSYAQTRLTYEMGLLRHYNLNPFYYRWLFSKNKFLRINFWHFTKLIWMNALEGFMNPVRYHKKLFAEAEYEAVMGEKWEGGF</sequence>
<dbReference type="SMART" id="SM00729">
    <property type="entry name" value="Elp3"/>
    <property type="match status" value="1"/>
</dbReference>
<dbReference type="PROSITE" id="PS51918">
    <property type="entry name" value="RADICAL_SAM"/>
    <property type="match status" value="1"/>
</dbReference>
<accession>A0A1F7WLL2</accession>
<dbReference type="Pfam" id="PF02310">
    <property type="entry name" value="B12-binding"/>
    <property type="match status" value="1"/>
</dbReference>
<dbReference type="InterPro" id="IPR051198">
    <property type="entry name" value="BchE-like"/>
</dbReference>
<evidence type="ECO:0000256" key="5">
    <source>
        <dbReference type="ARBA" id="ARBA00022723"/>
    </source>
</evidence>
<dbReference type="Gene3D" id="3.40.50.280">
    <property type="entry name" value="Cobalamin-binding domain"/>
    <property type="match status" value="1"/>
</dbReference>
<dbReference type="InterPro" id="IPR007197">
    <property type="entry name" value="rSAM"/>
</dbReference>
<dbReference type="AlphaFoldDB" id="A0A1F7WLL2"/>
<dbReference type="InterPro" id="IPR013785">
    <property type="entry name" value="Aldolase_TIM"/>
</dbReference>